<dbReference type="InterPro" id="IPR015422">
    <property type="entry name" value="PyrdxlP-dep_Trfase_small"/>
</dbReference>
<dbReference type="InterPro" id="IPR015424">
    <property type="entry name" value="PyrdxlP-dep_Trfase"/>
</dbReference>
<keyword evidence="4" id="KW-0808">Transferase</keyword>
<dbReference type="PANTHER" id="PTHR42885">
    <property type="entry name" value="HISTIDINOL-PHOSPHATE AMINOTRANSFERASE-RELATED"/>
    <property type="match status" value="1"/>
</dbReference>
<keyword evidence="5" id="KW-1185">Reference proteome</keyword>
<dbReference type="Gene3D" id="3.40.640.10">
    <property type="entry name" value="Type I PLP-dependent aspartate aminotransferase-like (Major domain)"/>
    <property type="match status" value="1"/>
</dbReference>
<dbReference type="EMBL" id="JAOQJQ010000006">
    <property type="protein sequence ID" value="MCU6763349.1"/>
    <property type="molecule type" value="Genomic_DNA"/>
</dbReference>
<evidence type="ECO:0000256" key="2">
    <source>
        <dbReference type="ARBA" id="ARBA00022898"/>
    </source>
</evidence>
<comment type="caution">
    <text evidence="4">The sequence shown here is derived from an EMBL/GenBank/DDBJ whole genome shotgun (WGS) entry which is preliminary data.</text>
</comment>
<dbReference type="GO" id="GO:0008483">
    <property type="term" value="F:transaminase activity"/>
    <property type="evidence" value="ECO:0007669"/>
    <property type="project" value="UniProtKB-KW"/>
</dbReference>
<feature type="domain" description="Aminotransferase class I/classII large" evidence="3">
    <location>
        <begin position="15"/>
        <end position="338"/>
    </location>
</feature>
<keyword evidence="4" id="KW-0032">Aminotransferase</keyword>
<evidence type="ECO:0000256" key="1">
    <source>
        <dbReference type="ARBA" id="ARBA00001933"/>
    </source>
</evidence>
<dbReference type="Pfam" id="PF00155">
    <property type="entry name" value="Aminotran_1_2"/>
    <property type="match status" value="1"/>
</dbReference>
<dbReference type="Gene3D" id="3.90.1150.10">
    <property type="entry name" value="Aspartate Aminotransferase, domain 1"/>
    <property type="match status" value="1"/>
</dbReference>
<proteinExistence type="predicted"/>
<evidence type="ECO:0000313" key="4">
    <source>
        <dbReference type="EMBL" id="MCU6763349.1"/>
    </source>
</evidence>
<dbReference type="InterPro" id="IPR015421">
    <property type="entry name" value="PyrdxlP-dep_Trfase_major"/>
</dbReference>
<organism evidence="4 5">
    <name type="scientific">Brotonthovivens ammoniilytica</name>
    <dbReference type="NCBI Taxonomy" id="2981725"/>
    <lineage>
        <taxon>Bacteria</taxon>
        <taxon>Bacillati</taxon>
        <taxon>Bacillota</taxon>
        <taxon>Clostridia</taxon>
        <taxon>Lachnospirales</taxon>
        <taxon>Lachnospiraceae</taxon>
        <taxon>Brotonthovivens</taxon>
    </lineage>
</organism>
<dbReference type="CDD" id="cd00609">
    <property type="entry name" value="AAT_like"/>
    <property type="match status" value="1"/>
</dbReference>
<reference evidence="4 5" key="1">
    <citation type="journal article" date="2021" name="ISME Commun">
        <title>Automated analysis of genomic sequences facilitates high-throughput and comprehensive description of bacteria.</title>
        <authorList>
            <person name="Hitch T.C.A."/>
        </authorList>
    </citation>
    <scope>NUCLEOTIDE SEQUENCE [LARGE SCALE GENOMIC DNA]</scope>
    <source>
        <strain evidence="4 5">Sanger_109</strain>
    </source>
</reference>
<evidence type="ECO:0000313" key="5">
    <source>
        <dbReference type="Proteomes" id="UP001652442"/>
    </source>
</evidence>
<keyword evidence="2" id="KW-0663">Pyridoxal phosphate</keyword>
<dbReference type="PANTHER" id="PTHR42885:SF1">
    <property type="entry name" value="THREONINE-PHOSPHATE DECARBOXYLASE"/>
    <property type="match status" value="1"/>
</dbReference>
<protein>
    <submittedName>
        <fullName evidence="4">Aminotransferase class I/II-fold pyridoxal phosphate-dependent enzyme</fullName>
    </submittedName>
</protein>
<name>A0ABT2TPF9_9FIRM</name>
<evidence type="ECO:0000259" key="3">
    <source>
        <dbReference type="Pfam" id="PF00155"/>
    </source>
</evidence>
<sequence>MNQHIHGGDVYRYPDILDFSANINPLGTPESVIKAAEKGLHKIEHYPDVKKEELVTALSVYEQLPREFIICGNGAAELIFAVAWAKKPKKALLAVPTFAEYEQALKSTGCQIEYFYLKEEEGFAVTEKILEQITPEQDILFLCNPNNPTGVLIDLVLLDEILKACRKCGVFLVLDECFVDFLECPKKAEKKAHLTEFENLFILKAFTKRYAMAGLRLGYGLCSNQQFLWDMHSVMQPWNISIPAQEAGVAALMEENYVNLARKLVQTERNYLKGELCKLGLRVYDSRANYLFFRGPKGLGRRMLEQKIMLRDCSNYPGLSGGYYRIAVRTHRENEKLVSCMRQVLKEAADCGI</sequence>
<dbReference type="Proteomes" id="UP001652442">
    <property type="component" value="Unassembled WGS sequence"/>
</dbReference>
<accession>A0ABT2TPF9</accession>
<dbReference type="InterPro" id="IPR004839">
    <property type="entry name" value="Aminotransferase_I/II_large"/>
</dbReference>
<comment type="cofactor">
    <cofactor evidence="1">
        <name>pyridoxal 5'-phosphate</name>
        <dbReference type="ChEBI" id="CHEBI:597326"/>
    </cofactor>
</comment>
<dbReference type="RefSeq" id="WP_158425984.1">
    <property type="nucleotide sequence ID" value="NZ_JAOQJQ010000006.1"/>
</dbReference>
<gene>
    <name evidence="4" type="ORF">OCV88_13625</name>
</gene>
<dbReference type="SUPFAM" id="SSF53383">
    <property type="entry name" value="PLP-dependent transferases"/>
    <property type="match status" value="1"/>
</dbReference>